<dbReference type="PANTHER" id="PTHR36509:SF3">
    <property type="entry name" value="SIGNAL PEPTIDE PROTEIN"/>
    <property type="match status" value="1"/>
</dbReference>
<dbReference type="Gene3D" id="1.10.3360.10">
    <property type="entry name" value="VPA0735-like domain"/>
    <property type="match status" value="1"/>
</dbReference>
<evidence type="ECO:0000313" key="5">
    <source>
        <dbReference type="Proteomes" id="UP000620262"/>
    </source>
</evidence>
<dbReference type="SUPFAM" id="SSF160935">
    <property type="entry name" value="VPA0735-like"/>
    <property type="match status" value="1"/>
</dbReference>
<dbReference type="InterPro" id="IPR037050">
    <property type="entry name" value="DUF1254_sf"/>
</dbReference>
<accession>A0ABR9IPJ7</accession>
<evidence type="ECO:0000256" key="1">
    <source>
        <dbReference type="SAM" id="SignalP"/>
    </source>
</evidence>
<organism evidence="4 5">
    <name type="scientific">Rhizobium viscosum</name>
    <name type="common">Arthrobacter viscosus</name>
    <dbReference type="NCBI Taxonomy" id="1673"/>
    <lineage>
        <taxon>Bacteria</taxon>
        <taxon>Pseudomonadati</taxon>
        <taxon>Pseudomonadota</taxon>
        <taxon>Alphaproteobacteria</taxon>
        <taxon>Hyphomicrobiales</taxon>
        <taxon>Rhizobiaceae</taxon>
        <taxon>Rhizobium/Agrobacterium group</taxon>
        <taxon>Rhizobium</taxon>
    </lineage>
</organism>
<sequence length="468" mass="52855">MKYLVFVCMLLVAASAHGVEKAAQQVFDNEIERKAVQAVVWGIPAVNYDLMRQEMLTKTSGKVGQVIYWGRPLDWKNQTLTPNPDALYFMAFFTTRDGPVVLDLPAAESGASFNGNIVNAWQLPLEDAGLLGIDKGKGGKFVILPPDYKDKLPDGFIPLQSEIYGGYMLFRSNLKSHSDTDVQASIDYGKKLKIYPLSVAGNPPETIFADVKNILFDSTIKWDESFFDNLNRVIQEEPWIVRDRVMIDQLKSIGIEKDKPFKPDRHVQSLLTKGVKEAQALLEAKYDAGLPPFFTEKSRWTFPAYPDLIKASQSNFDEPDAYPVDHRGVAYSYAYIGIKRLGAGQFYSISIRDKDGNNFDGGKTYRLNVPPNVPVEQYWSVTAYDRQTHALIKNVSRASRSSQISELVKNEDGSIDLYFGPSAPRGKEANWVPTDPKRKFELMFRAYGPTKDFFDKKWVLPDVALMRK</sequence>
<feature type="chain" id="PRO_5046619684" description="DUF1254 domain-containing protein" evidence="1">
    <location>
        <begin position="19"/>
        <end position="468"/>
    </location>
</feature>
<dbReference type="InterPro" id="IPR010679">
    <property type="entry name" value="DUF1254"/>
</dbReference>
<dbReference type="InterPro" id="IPR010621">
    <property type="entry name" value="DUF1214"/>
</dbReference>
<name>A0ABR9IPJ7_RHIVS</name>
<dbReference type="RefSeq" id="WP_192729032.1">
    <property type="nucleotide sequence ID" value="NZ_BAAAVL010000007.1"/>
</dbReference>
<dbReference type="Gene3D" id="2.60.120.600">
    <property type="entry name" value="Domain of unknown function DUF1214, C-terminal domain"/>
    <property type="match status" value="1"/>
</dbReference>
<evidence type="ECO:0000313" key="4">
    <source>
        <dbReference type="EMBL" id="MBE1505122.1"/>
    </source>
</evidence>
<evidence type="ECO:0000259" key="2">
    <source>
        <dbReference type="Pfam" id="PF06742"/>
    </source>
</evidence>
<dbReference type="Gene3D" id="2.60.40.1610">
    <property type="entry name" value="Domain of unknown function DUF1254"/>
    <property type="match status" value="1"/>
</dbReference>
<dbReference type="PANTHER" id="PTHR36509">
    <property type="entry name" value="BLL3101 PROTEIN"/>
    <property type="match status" value="1"/>
</dbReference>
<feature type="signal peptide" evidence="1">
    <location>
        <begin position="1"/>
        <end position="18"/>
    </location>
</feature>
<dbReference type="InterPro" id="IPR037049">
    <property type="entry name" value="DUF1214_C_sf"/>
</dbReference>
<keyword evidence="1" id="KW-0732">Signal</keyword>
<gene>
    <name evidence="4" type="ORF">H4W29_002303</name>
</gene>
<dbReference type="EMBL" id="JADBEC010000001">
    <property type="protein sequence ID" value="MBE1505122.1"/>
    <property type="molecule type" value="Genomic_DNA"/>
</dbReference>
<dbReference type="Pfam" id="PF06863">
    <property type="entry name" value="DUF1254"/>
    <property type="match status" value="1"/>
</dbReference>
<feature type="domain" description="DUF1254" evidence="3">
    <location>
        <begin position="72"/>
        <end position="196"/>
    </location>
</feature>
<dbReference type="Proteomes" id="UP000620262">
    <property type="component" value="Unassembled WGS sequence"/>
</dbReference>
<comment type="caution">
    <text evidence="4">The sequence shown here is derived from an EMBL/GenBank/DDBJ whole genome shotgun (WGS) entry which is preliminary data.</text>
</comment>
<proteinExistence type="predicted"/>
<keyword evidence="5" id="KW-1185">Reference proteome</keyword>
<evidence type="ECO:0008006" key="6">
    <source>
        <dbReference type="Google" id="ProtNLM"/>
    </source>
</evidence>
<protein>
    <recommendedName>
        <fullName evidence="6">DUF1254 domain-containing protein</fullName>
    </recommendedName>
</protein>
<reference evidence="4 5" key="1">
    <citation type="submission" date="2020-10" db="EMBL/GenBank/DDBJ databases">
        <title>Sequencing the genomes of 1000 actinobacteria strains.</title>
        <authorList>
            <person name="Klenk H.-P."/>
        </authorList>
    </citation>
    <scope>NUCLEOTIDE SEQUENCE [LARGE SCALE GENOMIC DNA]</scope>
    <source>
        <strain evidence="4 5">DSM 7307</strain>
    </source>
</reference>
<evidence type="ECO:0000259" key="3">
    <source>
        <dbReference type="Pfam" id="PF06863"/>
    </source>
</evidence>
<feature type="domain" description="DUF1214" evidence="2">
    <location>
        <begin position="345"/>
        <end position="451"/>
    </location>
</feature>
<dbReference type="Pfam" id="PF06742">
    <property type="entry name" value="DUF1214"/>
    <property type="match status" value="1"/>
</dbReference>